<proteinExistence type="predicted"/>
<organism evidence="3 4">
    <name type="scientific">Cyclopterus lumpus</name>
    <name type="common">Lumpsucker</name>
    <dbReference type="NCBI Taxonomy" id="8103"/>
    <lineage>
        <taxon>Eukaryota</taxon>
        <taxon>Metazoa</taxon>
        <taxon>Chordata</taxon>
        <taxon>Craniata</taxon>
        <taxon>Vertebrata</taxon>
        <taxon>Euteleostomi</taxon>
        <taxon>Actinopterygii</taxon>
        <taxon>Neopterygii</taxon>
        <taxon>Teleostei</taxon>
        <taxon>Neoteleostei</taxon>
        <taxon>Acanthomorphata</taxon>
        <taxon>Eupercaria</taxon>
        <taxon>Perciformes</taxon>
        <taxon>Cottioidei</taxon>
        <taxon>Cottales</taxon>
        <taxon>Cyclopteridae</taxon>
        <taxon>Cyclopterus</taxon>
    </lineage>
</organism>
<dbReference type="PANTHER" id="PTHR17609:SF2">
    <property type="entry name" value="HMG DOMAIN-CONTAINING PROTEIN 3"/>
    <property type="match status" value="1"/>
</dbReference>
<sequence>MVPFGANTEQSTQTSMLCSFLQSVKTYTRRGRGRCLNPGCSFVYVTRHKPPKCPECGNHLGGKWIPAVSIKQHLHKQFGLLNLIRTSWSCTTIQPPVFTCSSSQLTLSSFSGLKPSTLKQLGHTVPTTVAKQDLGLSTARGRGRCKNTSCDYMYKNRHKPAVCPKCGCVLTQRNAKGTKVNPYFLQIVQNPAQKDIQRQNTLQFLHRSLQIPESETELQETLTLIQELNSLQIVLVQPCGQEHGDNLETETLVESGWPQFYESAATHCGLCSYPLFKGGQSTVAGQEDCWLLTETLIQTATLQLKVCLNVQCLALHSFTDLHPGLFNIGNRLLVSIDLFLKIRSCIKQGQAPPQAEMSQIQELLLSGYWAFECLTVRDYNDMICGICGVAPKLEIAQRYTSNVLELKNVEFTWPEFSVSDEVHVDDFWLTMESEAIEQATFPTDIPITRVDASIIAPFIPPLMRSPTVINTEKDKVLSHSQPPSGDPSVLVRLIHDGQLRLDKLEEHSENELRTILDRCAASITPDSTKVSESAPTSVSCYSSFALQVVCGSKYLVRGETARDHVDLLLSSRYWPPVYVSDCARQVALCADMQYPELATQMWSRNQGCFSDPFEKPEFVSCAELQEQPYSADLSLVAENQQVHPITKSSSCWLVHPPEAAQEPPAPLEHHSIALCRDLEPYVHLIAELDCYSVSRARCQPAVFKNTAYYYLYNRLVDFFTSRDIVSQQINYVVKACQPGEVVIRDALYRLGVAQINTEKEGNEGTISNYSNREGESEYKSR</sequence>
<dbReference type="Proteomes" id="UP000694565">
    <property type="component" value="Unplaced"/>
</dbReference>
<dbReference type="GeneTree" id="ENSGT00390000006983"/>
<dbReference type="Ensembl" id="ENSCLMT00005035779.1">
    <property type="protein sequence ID" value="ENSCLMP00005034367.1"/>
    <property type="gene ID" value="ENSCLMG00005016454.1"/>
</dbReference>
<reference evidence="3" key="1">
    <citation type="submission" date="2025-08" db="UniProtKB">
        <authorList>
            <consortium name="Ensembl"/>
        </authorList>
    </citation>
    <scope>IDENTIFICATION</scope>
</reference>
<evidence type="ECO:0000256" key="1">
    <source>
        <dbReference type="SAM" id="MobiDB-lite"/>
    </source>
</evidence>
<reference evidence="3" key="2">
    <citation type="submission" date="2025-09" db="UniProtKB">
        <authorList>
            <consortium name="Ensembl"/>
        </authorList>
    </citation>
    <scope>IDENTIFICATION</scope>
</reference>
<evidence type="ECO:0000259" key="2">
    <source>
        <dbReference type="Pfam" id="PF18717"/>
    </source>
</evidence>
<feature type="compositionally biased region" description="Basic and acidic residues" evidence="1">
    <location>
        <begin position="772"/>
        <end position="781"/>
    </location>
</feature>
<evidence type="ECO:0000313" key="4">
    <source>
        <dbReference type="Proteomes" id="UP000694565"/>
    </source>
</evidence>
<dbReference type="PANTHER" id="PTHR17609">
    <property type="entry name" value="HMG DOMAIN-CONTAINING PROTEIN 3"/>
    <property type="match status" value="1"/>
</dbReference>
<protein>
    <submittedName>
        <fullName evidence="3">HMG-box containing 3</fullName>
    </submittedName>
</protein>
<name>A0A8C3G4Q8_CYCLU</name>
<accession>A0A8C3G4Q8</accession>
<dbReference type="AlphaFoldDB" id="A0A8C3G4Q8"/>
<dbReference type="Pfam" id="PF18717">
    <property type="entry name" value="CxC4"/>
    <property type="match status" value="1"/>
</dbReference>
<feature type="region of interest" description="Disordered" evidence="1">
    <location>
        <begin position="762"/>
        <end position="781"/>
    </location>
</feature>
<dbReference type="InterPro" id="IPR039598">
    <property type="entry name" value="HMGXB3"/>
</dbReference>
<keyword evidence="4" id="KW-1185">Reference proteome</keyword>
<evidence type="ECO:0000313" key="3">
    <source>
        <dbReference type="Ensembl" id="ENSCLMP00005034367.1"/>
    </source>
</evidence>
<feature type="domain" description="HMG" evidence="2">
    <location>
        <begin position="254"/>
        <end position="362"/>
    </location>
</feature>
<dbReference type="InterPro" id="IPR040648">
    <property type="entry name" value="HMGXB3_CxC4"/>
</dbReference>